<dbReference type="Pfam" id="PF01522">
    <property type="entry name" value="Polysacc_deac_1"/>
    <property type="match status" value="2"/>
</dbReference>
<dbReference type="RefSeq" id="WP_085008444.1">
    <property type="nucleotide sequence ID" value="NZ_NAAD01000001.1"/>
</dbReference>
<dbReference type="EMBL" id="NAAD01000001">
    <property type="protein sequence ID" value="ORJ63398.1"/>
    <property type="molecule type" value="Genomic_DNA"/>
</dbReference>
<evidence type="ECO:0000259" key="2">
    <source>
        <dbReference type="PROSITE" id="PS51677"/>
    </source>
</evidence>
<dbReference type="PANTHER" id="PTHR34216:SF7">
    <property type="entry name" value="POLY-BETA-1,6-N-ACETYL-D-GLUCOSAMINE N-DEACETYLASE"/>
    <property type="match status" value="1"/>
</dbReference>
<keyword evidence="4" id="KW-1185">Reference proteome</keyword>
<dbReference type="AlphaFoldDB" id="A0A1X0YE06"/>
<reference evidence="3 4" key="1">
    <citation type="submission" date="2017-03" db="EMBL/GenBank/DDBJ databases">
        <title>Genome sequence of Geothermobacter sp. EPR-M, Deep-Sea Iron Reducer.</title>
        <authorList>
            <person name="Tully B."/>
            <person name="Savalia P."/>
            <person name="Abuyen K."/>
            <person name="Baughan C."/>
            <person name="Romero E."/>
            <person name="Ronkowski C."/>
            <person name="Torres B."/>
            <person name="Tremblay J."/>
            <person name="Trujillo A."/>
            <person name="Tyler M."/>
            <person name="Perez-Rodriguez I."/>
            <person name="Amend J."/>
        </authorList>
    </citation>
    <scope>NUCLEOTIDE SEQUENCE [LARGE SCALE GENOMIC DNA]</scope>
    <source>
        <strain evidence="3 4">EPR-M</strain>
    </source>
</reference>
<organism evidence="3 4">
    <name type="scientific">Geothermobacter hydrogeniphilus</name>
    <dbReference type="NCBI Taxonomy" id="1969733"/>
    <lineage>
        <taxon>Bacteria</taxon>
        <taxon>Pseudomonadati</taxon>
        <taxon>Thermodesulfobacteriota</taxon>
        <taxon>Desulfuromonadia</taxon>
        <taxon>Desulfuromonadales</taxon>
        <taxon>Geothermobacteraceae</taxon>
        <taxon>Geothermobacter</taxon>
    </lineage>
</organism>
<sequence length="335" mass="38294">MGFKRSVKYHAAALFHETGVLKRLCRAAAANGALVLAYHRVLPSLADEKHYIQPGMYVSVDSFEKHLDCLRTRFNVIPLAELRRRLSDGEDISGCCCLTFDDGWLDNYRYAFAVLEKYQLPATVFLATGFVGSERLFWPDELAFFLAGMTVEELVRKTPELAEPLKRSGHRPQRPVPLDEVIELLKTWPQDDRERFLAVLRRDGGAAYPERLLMSWDEVRSMQASGLVDFGSHTQNHVLLDQASVPEVERELEQSRRDIHDQLGVETDLFAYPNGNYTPAHLSALTRAGYRAAVTTRKGWVSRRDNPYEISRICMHEDVSHTIPLFLSRLHFRGF</sequence>
<accession>A0A1X0YE06</accession>
<protein>
    <recommendedName>
        <fullName evidence="2">NodB homology domain-containing protein</fullName>
    </recommendedName>
</protein>
<dbReference type="SUPFAM" id="SSF88713">
    <property type="entry name" value="Glycoside hydrolase/deacetylase"/>
    <property type="match status" value="1"/>
</dbReference>
<dbReference type="InterPro" id="IPR011330">
    <property type="entry name" value="Glyco_hydro/deAcase_b/a-brl"/>
</dbReference>
<evidence type="ECO:0000313" key="4">
    <source>
        <dbReference type="Proteomes" id="UP000193136"/>
    </source>
</evidence>
<dbReference type="PROSITE" id="PS51677">
    <property type="entry name" value="NODB"/>
    <property type="match status" value="1"/>
</dbReference>
<dbReference type="PANTHER" id="PTHR34216">
    <property type="match status" value="1"/>
</dbReference>
<keyword evidence="1" id="KW-0732">Signal</keyword>
<proteinExistence type="predicted"/>
<comment type="caution">
    <text evidence="3">The sequence shown here is derived from an EMBL/GenBank/DDBJ whole genome shotgun (WGS) entry which is preliminary data.</text>
</comment>
<dbReference type="Proteomes" id="UP000193136">
    <property type="component" value="Unassembled WGS sequence"/>
</dbReference>
<dbReference type="STRING" id="1969733.B5V00_00600"/>
<dbReference type="InterPro" id="IPR051398">
    <property type="entry name" value="Polysacch_Deacetylase"/>
</dbReference>
<dbReference type="Gene3D" id="3.20.20.370">
    <property type="entry name" value="Glycoside hydrolase/deacetylase"/>
    <property type="match status" value="1"/>
</dbReference>
<gene>
    <name evidence="3" type="ORF">B5V00_00600</name>
</gene>
<dbReference type="OrthoDB" id="9776235at2"/>
<evidence type="ECO:0000256" key="1">
    <source>
        <dbReference type="ARBA" id="ARBA00022729"/>
    </source>
</evidence>
<name>A0A1X0YE06_9BACT</name>
<dbReference type="InterPro" id="IPR002509">
    <property type="entry name" value="NODB_dom"/>
</dbReference>
<dbReference type="GO" id="GO:0016810">
    <property type="term" value="F:hydrolase activity, acting on carbon-nitrogen (but not peptide) bonds"/>
    <property type="evidence" value="ECO:0007669"/>
    <property type="project" value="InterPro"/>
</dbReference>
<feature type="domain" description="NodB homology" evidence="2">
    <location>
        <begin position="94"/>
        <end position="335"/>
    </location>
</feature>
<dbReference type="CDD" id="cd10918">
    <property type="entry name" value="CE4_NodB_like_5s_6s"/>
    <property type="match status" value="1"/>
</dbReference>
<evidence type="ECO:0000313" key="3">
    <source>
        <dbReference type="EMBL" id="ORJ63398.1"/>
    </source>
</evidence>
<dbReference type="GO" id="GO:0005975">
    <property type="term" value="P:carbohydrate metabolic process"/>
    <property type="evidence" value="ECO:0007669"/>
    <property type="project" value="InterPro"/>
</dbReference>